<sequence>TVEHARGEFRSCEVPEVGRAFVISDGTNHILRPEDIERGFGVEDNEDGIGWSIYWERPKWDWKNLLKVAWTMTKEGMAALGLLEILRSFFFRRLKSS</sequence>
<dbReference type="EMBL" id="LAZR01061948">
    <property type="protein sequence ID" value="KKK62533.1"/>
    <property type="molecule type" value="Genomic_DNA"/>
</dbReference>
<accession>A0A0F8X0U7</accession>
<reference evidence="1" key="1">
    <citation type="journal article" date="2015" name="Nature">
        <title>Complex archaea that bridge the gap between prokaryotes and eukaryotes.</title>
        <authorList>
            <person name="Spang A."/>
            <person name="Saw J.H."/>
            <person name="Jorgensen S.L."/>
            <person name="Zaremba-Niedzwiedzka K."/>
            <person name="Martijn J."/>
            <person name="Lind A.E."/>
            <person name="van Eijk R."/>
            <person name="Schleper C."/>
            <person name="Guy L."/>
            <person name="Ettema T.J."/>
        </authorList>
    </citation>
    <scope>NUCLEOTIDE SEQUENCE</scope>
</reference>
<proteinExistence type="predicted"/>
<gene>
    <name evidence="1" type="ORF">LCGC14_3003370</name>
</gene>
<dbReference type="AlphaFoldDB" id="A0A0F8X0U7"/>
<name>A0A0F8X0U7_9ZZZZ</name>
<organism evidence="1">
    <name type="scientific">marine sediment metagenome</name>
    <dbReference type="NCBI Taxonomy" id="412755"/>
    <lineage>
        <taxon>unclassified sequences</taxon>
        <taxon>metagenomes</taxon>
        <taxon>ecological metagenomes</taxon>
    </lineage>
</organism>
<evidence type="ECO:0000313" key="1">
    <source>
        <dbReference type="EMBL" id="KKK62533.1"/>
    </source>
</evidence>
<comment type="caution">
    <text evidence="1">The sequence shown here is derived from an EMBL/GenBank/DDBJ whole genome shotgun (WGS) entry which is preliminary data.</text>
</comment>
<feature type="non-terminal residue" evidence="1">
    <location>
        <position position="1"/>
    </location>
</feature>
<protein>
    <submittedName>
        <fullName evidence="1">Uncharacterized protein</fullName>
    </submittedName>
</protein>